<feature type="compositionally biased region" description="Polar residues" evidence="1">
    <location>
        <begin position="277"/>
        <end position="296"/>
    </location>
</feature>
<dbReference type="InterPro" id="IPR025486">
    <property type="entry name" value="DUF4378"/>
</dbReference>
<dbReference type="PANTHER" id="PTHR33623">
    <property type="entry name" value="OS04G0572500 PROTEIN"/>
    <property type="match status" value="1"/>
</dbReference>
<dbReference type="EMBL" id="JAEACU010000012">
    <property type="protein sequence ID" value="KAH7512119.1"/>
    <property type="molecule type" value="Genomic_DNA"/>
</dbReference>
<evidence type="ECO:0000313" key="3">
    <source>
        <dbReference type="EMBL" id="KAH7512119.1"/>
    </source>
</evidence>
<accession>A0A978UBH6</accession>
<feature type="compositionally biased region" description="Basic and acidic residues" evidence="1">
    <location>
        <begin position="299"/>
        <end position="317"/>
    </location>
</feature>
<proteinExistence type="predicted"/>
<dbReference type="PANTHER" id="PTHR33623:SF5">
    <property type="entry name" value="HISTONE-LYSINE N-METHYLTRANSFERASE SETD1B-LIKE PROTEIN"/>
    <property type="match status" value="1"/>
</dbReference>
<sequence length="545" mass="62170">MMAQKHLHELLKEDQEPFLLKNYIADRCGQLKRPSPKTHLQVKKRKPITEASNFPGYFCKNACFFSFHDSPDLRKSPLFEFSSPAKSPCKGGSNAIFLHIPARTAALLLEASLRIQKQSTTSSKPKTHNNNNNGFGLFGSLLKRLTHRNRNRKREIEGDGVKISVKDILRWDSSVGHRKLSSEKQRMEEKKVAGVEDQSVSEISGNEIGIVSCPCTGRPSSAVWSESNEEKSLDLETSSSGLSDDSEEIEFLSRLREGGGDDDKGFCQSPFRFVLQRSPSTSGRRTPEFSSPVTSPSRHKTEDKENYDTESLKKLQAEEEEEDKEQCSPVSVLDPPFEDDDVGHDDGDEDGFDMDCSYAIVQRTKQQLLHKLRRFEKLAELDPIELEKRMLEEDDNDGNYDINDREGEEEEEECEDYVSRTSDREENVYGFVRQVLCKSSFSSMKQIPKDMKRLVSDLIVEEQKQHNAIDNEGEVVERVCERLESWKEVESNTIDMMVEQDFRRELEGWKKNQEQLGETAMDIELSIFGLLVEELAAELVFLNGI</sequence>
<feature type="region of interest" description="Disordered" evidence="1">
    <location>
        <begin position="277"/>
        <end position="347"/>
    </location>
</feature>
<gene>
    <name evidence="3" type="ORF">FEM48_Zijuj12G0056800</name>
</gene>
<feature type="domain" description="DUF4378" evidence="2">
    <location>
        <begin position="471"/>
        <end position="534"/>
    </location>
</feature>
<evidence type="ECO:0000256" key="1">
    <source>
        <dbReference type="SAM" id="MobiDB-lite"/>
    </source>
</evidence>
<name>A0A978UBH6_ZIZJJ</name>
<feature type="region of interest" description="Disordered" evidence="1">
    <location>
        <begin position="219"/>
        <end position="247"/>
    </location>
</feature>
<dbReference type="AlphaFoldDB" id="A0A978UBH6"/>
<protein>
    <recommendedName>
        <fullName evidence="2">DUF4378 domain-containing protein</fullName>
    </recommendedName>
</protein>
<evidence type="ECO:0000313" key="4">
    <source>
        <dbReference type="Proteomes" id="UP000813462"/>
    </source>
</evidence>
<dbReference type="Pfam" id="PF14309">
    <property type="entry name" value="DUF4378"/>
    <property type="match status" value="1"/>
</dbReference>
<feature type="compositionally biased region" description="Acidic residues" evidence="1">
    <location>
        <begin position="336"/>
        <end position="347"/>
    </location>
</feature>
<reference evidence="3" key="1">
    <citation type="journal article" date="2021" name="Front. Plant Sci.">
        <title>Chromosome-Scale Genome Assembly for Chinese Sour Jujube and Insights Into Its Genome Evolution and Domestication Signature.</title>
        <authorList>
            <person name="Shen L.-Y."/>
            <person name="Luo H."/>
            <person name="Wang X.-L."/>
            <person name="Wang X.-M."/>
            <person name="Qiu X.-J."/>
            <person name="Liu H."/>
            <person name="Zhou S.-S."/>
            <person name="Jia K.-H."/>
            <person name="Nie S."/>
            <person name="Bao Y.-T."/>
            <person name="Zhang R.-G."/>
            <person name="Yun Q.-Z."/>
            <person name="Chai Y.-H."/>
            <person name="Lu J.-Y."/>
            <person name="Li Y."/>
            <person name="Zhao S.-W."/>
            <person name="Mao J.-F."/>
            <person name="Jia S.-G."/>
            <person name="Mao Y.-M."/>
        </authorList>
    </citation>
    <scope>NUCLEOTIDE SEQUENCE</scope>
    <source>
        <strain evidence="3">AT0</strain>
        <tissue evidence="3">Leaf</tissue>
    </source>
</reference>
<evidence type="ECO:0000259" key="2">
    <source>
        <dbReference type="Pfam" id="PF14309"/>
    </source>
</evidence>
<dbReference type="OrthoDB" id="1918879at2759"/>
<organism evidence="3 4">
    <name type="scientific">Ziziphus jujuba var. spinosa</name>
    <dbReference type="NCBI Taxonomy" id="714518"/>
    <lineage>
        <taxon>Eukaryota</taxon>
        <taxon>Viridiplantae</taxon>
        <taxon>Streptophyta</taxon>
        <taxon>Embryophyta</taxon>
        <taxon>Tracheophyta</taxon>
        <taxon>Spermatophyta</taxon>
        <taxon>Magnoliopsida</taxon>
        <taxon>eudicotyledons</taxon>
        <taxon>Gunneridae</taxon>
        <taxon>Pentapetalae</taxon>
        <taxon>rosids</taxon>
        <taxon>fabids</taxon>
        <taxon>Rosales</taxon>
        <taxon>Rhamnaceae</taxon>
        <taxon>Paliureae</taxon>
        <taxon>Ziziphus</taxon>
    </lineage>
</organism>
<dbReference type="Proteomes" id="UP000813462">
    <property type="component" value="Unassembled WGS sequence"/>
</dbReference>
<comment type="caution">
    <text evidence="3">The sequence shown here is derived from an EMBL/GenBank/DDBJ whole genome shotgun (WGS) entry which is preliminary data.</text>
</comment>